<dbReference type="VEuPathDB" id="FungiDB:KRP23_11287"/>
<dbReference type="Proteomes" id="UP000005238">
    <property type="component" value="Unassembled WGS sequence"/>
</dbReference>
<name>H3GK50_PHYRM</name>
<dbReference type="HOGENOM" id="CLU_1630359_0_0_1"/>
<sequence length="131" mass="14425">MADRFSSAEDEKRQTSGGVFLPDEGEEEEQRETGDTPLALESGNSVVLANGSDSDSSSYDLAVNSRQSVEEKSQYGLQVLKRIEEKLSGTVTEMADAPPVLTVEQQASWLIDESTKTDNLCVMYEGWTPWI</sequence>
<dbReference type="eggNOG" id="ENOG502S8P4">
    <property type="taxonomic scope" value="Eukaryota"/>
</dbReference>
<dbReference type="Pfam" id="PF02260">
    <property type="entry name" value="FATC"/>
    <property type="match status" value="1"/>
</dbReference>
<keyword evidence="4" id="KW-1185">Reference proteome</keyword>
<protein>
    <recommendedName>
        <fullName evidence="2">FATC domain-containing protein</fullName>
    </recommendedName>
</protein>
<dbReference type="SMART" id="SM01343">
    <property type="entry name" value="FATC"/>
    <property type="match status" value="1"/>
</dbReference>
<dbReference type="EMBL" id="DS566016">
    <property type="status" value="NOT_ANNOTATED_CDS"/>
    <property type="molecule type" value="Genomic_DNA"/>
</dbReference>
<feature type="region of interest" description="Disordered" evidence="1">
    <location>
        <begin position="1"/>
        <end position="59"/>
    </location>
</feature>
<dbReference type="InterPro" id="IPR003152">
    <property type="entry name" value="FATC_dom"/>
</dbReference>
<evidence type="ECO:0000313" key="4">
    <source>
        <dbReference type="Proteomes" id="UP000005238"/>
    </source>
</evidence>
<feature type="compositionally biased region" description="Basic and acidic residues" evidence="1">
    <location>
        <begin position="1"/>
        <end position="14"/>
    </location>
</feature>
<organism evidence="3 4">
    <name type="scientific">Phytophthora ramorum</name>
    <name type="common">Sudden oak death agent</name>
    <dbReference type="NCBI Taxonomy" id="164328"/>
    <lineage>
        <taxon>Eukaryota</taxon>
        <taxon>Sar</taxon>
        <taxon>Stramenopiles</taxon>
        <taxon>Oomycota</taxon>
        <taxon>Peronosporomycetes</taxon>
        <taxon>Peronosporales</taxon>
        <taxon>Peronosporaceae</taxon>
        <taxon>Phytophthora</taxon>
    </lineage>
</organism>
<dbReference type="InterPro" id="IPR050517">
    <property type="entry name" value="DDR_Repair_Kinase"/>
</dbReference>
<evidence type="ECO:0000256" key="1">
    <source>
        <dbReference type="SAM" id="MobiDB-lite"/>
    </source>
</evidence>
<evidence type="ECO:0000313" key="3">
    <source>
        <dbReference type="EnsemblProtists" id="Phyra76610"/>
    </source>
</evidence>
<feature type="domain" description="FATC" evidence="2">
    <location>
        <begin position="99"/>
        <end position="131"/>
    </location>
</feature>
<reference evidence="4" key="1">
    <citation type="journal article" date="2006" name="Science">
        <title>Phytophthora genome sequences uncover evolutionary origins and mechanisms of pathogenesis.</title>
        <authorList>
            <person name="Tyler B.M."/>
            <person name="Tripathy S."/>
            <person name="Zhang X."/>
            <person name="Dehal P."/>
            <person name="Jiang R.H."/>
            <person name="Aerts A."/>
            <person name="Arredondo F.D."/>
            <person name="Baxter L."/>
            <person name="Bensasson D."/>
            <person name="Beynon J.L."/>
            <person name="Chapman J."/>
            <person name="Damasceno C.M."/>
            <person name="Dorrance A.E."/>
            <person name="Dou D."/>
            <person name="Dickerman A.W."/>
            <person name="Dubchak I.L."/>
            <person name="Garbelotto M."/>
            <person name="Gijzen M."/>
            <person name="Gordon S.G."/>
            <person name="Govers F."/>
            <person name="Grunwald N.J."/>
            <person name="Huang W."/>
            <person name="Ivors K.L."/>
            <person name="Jones R.W."/>
            <person name="Kamoun S."/>
            <person name="Krampis K."/>
            <person name="Lamour K.H."/>
            <person name="Lee M.K."/>
            <person name="McDonald W.H."/>
            <person name="Medina M."/>
            <person name="Meijer H.J."/>
            <person name="Nordberg E.K."/>
            <person name="Maclean D.J."/>
            <person name="Ospina-Giraldo M.D."/>
            <person name="Morris P.F."/>
            <person name="Phuntumart V."/>
            <person name="Putnam N.H."/>
            <person name="Rash S."/>
            <person name="Rose J.K."/>
            <person name="Sakihama Y."/>
            <person name="Salamov A.A."/>
            <person name="Savidor A."/>
            <person name="Scheuring C.F."/>
            <person name="Smith B.M."/>
            <person name="Sobral B.W."/>
            <person name="Terry A."/>
            <person name="Torto-Alalibo T.A."/>
            <person name="Win J."/>
            <person name="Xu Z."/>
            <person name="Zhang H."/>
            <person name="Grigoriev I.V."/>
            <person name="Rokhsar D.S."/>
            <person name="Boore J.L."/>
        </authorList>
    </citation>
    <scope>NUCLEOTIDE SEQUENCE [LARGE SCALE GENOMIC DNA]</scope>
    <source>
        <strain evidence="4">Pr102</strain>
    </source>
</reference>
<dbReference type="PROSITE" id="PS51190">
    <property type="entry name" value="FATC"/>
    <property type="match status" value="1"/>
</dbReference>
<dbReference type="EnsemblProtists" id="Phyra76610">
    <property type="protein sequence ID" value="Phyra76610"/>
    <property type="gene ID" value="Phyra76610"/>
</dbReference>
<proteinExistence type="predicted"/>
<dbReference type="PANTHER" id="PTHR11139:SF71">
    <property type="entry name" value="SERINE_THREONINE-PROTEIN KINASE SMG1"/>
    <property type="match status" value="1"/>
</dbReference>
<dbReference type="VEuPathDB" id="FungiDB:KRP22_10703"/>
<dbReference type="InParanoid" id="H3GK50"/>
<dbReference type="STRING" id="164328.H3GK50"/>
<dbReference type="PANTHER" id="PTHR11139">
    <property type="entry name" value="ATAXIA TELANGIECTASIA MUTATED ATM -RELATED"/>
    <property type="match status" value="1"/>
</dbReference>
<reference evidence="3" key="2">
    <citation type="submission" date="2015-06" db="UniProtKB">
        <authorList>
            <consortium name="EnsemblProtists"/>
        </authorList>
    </citation>
    <scope>IDENTIFICATION</scope>
    <source>
        <strain evidence="3">Pr102</strain>
    </source>
</reference>
<dbReference type="AlphaFoldDB" id="H3GK50"/>
<feature type="compositionally biased region" description="Polar residues" evidence="1">
    <location>
        <begin position="42"/>
        <end position="59"/>
    </location>
</feature>
<accession>H3GK50</accession>
<evidence type="ECO:0000259" key="2">
    <source>
        <dbReference type="PROSITE" id="PS51190"/>
    </source>
</evidence>